<evidence type="ECO:0000313" key="14">
    <source>
        <dbReference type="Proteomes" id="UP000033618"/>
    </source>
</evidence>
<comment type="subunit">
    <text evidence="10">Heterotrimer of RecB, RecC and RecD. All subunits contribute to DNA-binding.</text>
</comment>
<comment type="similarity">
    <text evidence="10">Belongs to the RecC family.</text>
</comment>
<comment type="miscellaneous">
    <text evidence="10">In the RecBCD complex, RecB has a slow 3'-5' helicase, an exonuclease activity and loads RecA onto ssDNA, RecD has a fast 5'-3' helicase activity, while RecC stimulates the ATPase and processivity of the RecB helicase and contributes to recognition of the Chi site.</text>
</comment>
<evidence type="ECO:0000256" key="6">
    <source>
        <dbReference type="ARBA" id="ARBA00022839"/>
    </source>
</evidence>
<comment type="caution">
    <text evidence="13">The sequence shown here is derived from an EMBL/GenBank/DDBJ whole genome shotgun (WGS) entry which is preliminary data.</text>
</comment>
<dbReference type="InterPro" id="IPR013986">
    <property type="entry name" value="DExx_box_DNA_helicase_dom_sf"/>
</dbReference>
<evidence type="ECO:0000256" key="11">
    <source>
        <dbReference type="SAM" id="MobiDB-lite"/>
    </source>
</evidence>
<dbReference type="HAMAP" id="MF_01486">
    <property type="entry name" value="RecC"/>
    <property type="match status" value="1"/>
</dbReference>
<organism evidence="13 14">
    <name type="scientific">Robbsia andropogonis</name>
    <dbReference type="NCBI Taxonomy" id="28092"/>
    <lineage>
        <taxon>Bacteria</taxon>
        <taxon>Pseudomonadati</taxon>
        <taxon>Pseudomonadota</taxon>
        <taxon>Betaproteobacteria</taxon>
        <taxon>Burkholderiales</taxon>
        <taxon>Burkholderiaceae</taxon>
        <taxon>Robbsia</taxon>
    </lineage>
</organism>
<keyword evidence="7 10" id="KW-0067">ATP-binding</keyword>
<dbReference type="RefSeq" id="WP_046151919.1">
    <property type="nucleotide sequence ID" value="NZ_CADFGU010000001.1"/>
</dbReference>
<protein>
    <recommendedName>
        <fullName evidence="10">RecBCD enzyme subunit RecC</fullName>
    </recommendedName>
    <alternativeName>
        <fullName evidence="10">Exonuclease V subunit RecC</fullName>
        <shortName evidence="10">ExoV subunit RecC</shortName>
    </alternativeName>
    <alternativeName>
        <fullName evidence="10">Helicase/nuclease RecBCD subunit RecC</fullName>
    </alternativeName>
</protein>
<keyword evidence="6 10" id="KW-0269">Exonuclease</keyword>
<keyword evidence="5 10" id="KW-0347">Helicase</keyword>
<comment type="function">
    <text evidence="10">A helicase/nuclease that prepares dsDNA breaks (DSB) for recombinational DNA repair. Binds to DSBs and unwinds DNA via a highly rapid and processive ATP-dependent bidirectional helicase activity. Unwinds dsDNA until it encounters a Chi (crossover hotspot instigator) sequence from the 3' direction. Cuts ssDNA a few nucleotides 3' to the Chi site. The properties and activities of the enzyme are changed at Chi. The Chi-altered holoenzyme produces a long 3'-ssDNA overhang and facilitates RecA-binding to the ssDNA for homologous DNA recombination and repair. Holoenzyme degrades any linearized DNA that is unable to undergo homologous recombination. In the holoenzyme this subunit recognizes the wild-type Chi sequence, and when added to isolated RecB increases its ATP-dependent helicase processivity.</text>
</comment>
<evidence type="ECO:0000256" key="7">
    <source>
        <dbReference type="ARBA" id="ARBA00022840"/>
    </source>
</evidence>
<proteinExistence type="inferred from homology"/>
<dbReference type="PATRIC" id="fig|28092.6.peg.349"/>
<sequence>MRPPFLRPGFMVIHGNQPDALRALLVQWITRHPLGPLETEVVLVQSNGIAQWLKLALAQDADAAAGSGGCGIAAALDAQLPSRFLWQVYRAVLGEDAVPRTSPFDKALMTWRLMRLLPTLLEDPTFVPLRRFLARDADMRKRYQLAERLADLFDQYQVYRADWLEGWANGRDDIQTSRQGTQPIAASLAWQPRLWRALLEDVGRDHRDDREAEESGNEGDARARSSRAEIHRRFLTRIAHMRASVARRVRGTTDARDAASLDADVSDAADTIDWNAIPDEVLQPAVDATRARMLPRRLIVFGISSLPQQALEVLSAIAPWTQVLLCVHNPCRHYWADIIADKDLLRATRARQSRKSSMPAILDDTQLHQHAHPLLAAWGKQGRDFIGLLDQHDDAQSYSARFADIDRRIDLFESYGETTLLQQLQDDILALRPLGETRERWPAVDPDEDASIRFHRTHSTQREVEVLHDQLLAAFADDPTLQPRDVIVMVPDIDHYAPHVQAVFGLTVTRDPRHVPYQLADQGALRHDPLLGAVEMLLGLPQSRLALSDVLDLLDVPALRARFGIAEGDLPLLRRWMVGANIRWGLDAAQREDVAWPDSDDAESAEGRGNLPDLNAGRVGVPEQNSWLFGLRRMLLGYAVGSDAAWRGIEPLDEIGGLDAALLGPLTHLLDTLHRYWRLLRDTVSPSDWGVRLRGLLADCFDVDALAGVGAGNGKGTDGRNGAWTSGEIESRDGLTLLRLDATLQSWLDACAESRMTDAIPLSVVREHWLAQMEQRGLSQPFFAGAVTFATLMPMRAIPFRMVCLLGMNDGDYPRTRVPMDFDLMAADYRPGDRSRREDDRYLFLEAVLSARDRLHISWVGRSIHDNSERPTSVLVAQLRDHLAAGWRLARQDDDGAAPASTALLSVGHDDALLSALTVDHRMQPFNRAYFADTGDPRLFSFAREWRDGLVAQAEARRQRTINSVPVAATGLASVSRQSSPLPPIAWDGELTVHHLVDFLRNPVRAFFRTRLKVTFETDDPIGEDQEPFVVDGLQTWALQDELIRRRGAVQRALLSGDAHGAVDGNAAHHVAADQAAIAATLHAVVDAQLRRFARRGALPVGAFGDAAVAALREPLVPLFAQYDGLLATWPYRLPDEALDYRYPIDAVDGDADARQVLDWITGLRGADDGARARIVTSSSALISTTQSYRRDRAIPHWVEHLAAHISGGPLTTWVLSKKGEMQFAPIADADALAFWQALLRAWEIGMRAPLPLAIRAGFTWLERGGARAGHLSDGDDIRPGAAQASAVPDAVVPDVDPGGPGSDAWEAARAVYEDGASTTPAERDENPYLGRAFPTFASLWAHGDAAYWTRTLLEPIYHALPRKHRTKGER</sequence>
<keyword evidence="14" id="KW-1185">Reference proteome</keyword>
<dbReference type="Gene3D" id="3.40.50.10930">
    <property type="match status" value="1"/>
</dbReference>
<dbReference type="GO" id="GO:0009338">
    <property type="term" value="C:exodeoxyribonuclease V complex"/>
    <property type="evidence" value="ECO:0007669"/>
    <property type="project" value="InterPro"/>
</dbReference>
<dbReference type="PANTHER" id="PTHR30591:SF1">
    <property type="entry name" value="RECBCD ENZYME SUBUNIT RECC"/>
    <property type="match status" value="1"/>
</dbReference>
<evidence type="ECO:0000256" key="9">
    <source>
        <dbReference type="ARBA" id="ARBA00023204"/>
    </source>
</evidence>
<evidence type="ECO:0000256" key="8">
    <source>
        <dbReference type="ARBA" id="ARBA00023125"/>
    </source>
</evidence>
<dbReference type="Gene3D" id="1.10.10.160">
    <property type="match status" value="1"/>
</dbReference>
<dbReference type="Pfam" id="PF04257">
    <property type="entry name" value="Exonuc_V_gamma"/>
    <property type="match status" value="1"/>
</dbReference>
<dbReference type="InterPro" id="IPR041500">
    <property type="entry name" value="RecC_C"/>
</dbReference>
<feature type="domain" description="RecC C-terminal" evidence="12">
    <location>
        <begin position="990"/>
        <end position="1264"/>
    </location>
</feature>
<dbReference type="SUPFAM" id="SSF52540">
    <property type="entry name" value="P-loop containing nucleoside triphosphate hydrolases"/>
    <property type="match status" value="3"/>
</dbReference>
<dbReference type="Gene3D" id="1.10.10.990">
    <property type="match status" value="1"/>
</dbReference>
<keyword evidence="9 10" id="KW-0234">DNA repair</keyword>
<dbReference type="Pfam" id="PF17946">
    <property type="entry name" value="RecC_C"/>
    <property type="match status" value="1"/>
</dbReference>
<keyword evidence="1 10" id="KW-0540">Nuclease</keyword>
<dbReference type="Proteomes" id="UP000033618">
    <property type="component" value="Unassembled WGS sequence"/>
</dbReference>
<keyword evidence="3 10" id="KW-0227">DNA damage</keyword>
<keyword evidence="8 10" id="KW-0238">DNA-binding</keyword>
<evidence type="ECO:0000256" key="3">
    <source>
        <dbReference type="ARBA" id="ARBA00022763"/>
    </source>
</evidence>
<dbReference type="GO" id="GO:0008854">
    <property type="term" value="F:exodeoxyribonuclease V activity"/>
    <property type="evidence" value="ECO:0007669"/>
    <property type="project" value="InterPro"/>
</dbReference>
<dbReference type="GO" id="GO:0005524">
    <property type="term" value="F:ATP binding"/>
    <property type="evidence" value="ECO:0007669"/>
    <property type="project" value="UniProtKB-UniRule"/>
</dbReference>
<dbReference type="InterPro" id="IPR011335">
    <property type="entry name" value="Restrct_endonuc-II-like"/>
</dbReference>
<dbReference type="STRING" id="28092.WM40_01510"/>
<evidence type="ECO:0000313" key="13">
    <source>
        <dbReference type="EMBL" id="KKB65306.1"/>
    </source>
</evidence>
<dbReference type="GO" id="GO:0003678">
    <property type="term" value="F:DNA helicase activity"/>
    <property type="evidence" value="ECO:0007669"/>
    <property type="project" value="UniProtKB-UniRule"/>
</dbReference>
<dbReference type="GO" id="GO:0003677">
    <property type="term" value="F:DNA binding"/>
    <property type="evidence" value="ECO:0007669"/>
    <property type="project" value="UniProtKB-UniRule"/>
</dbReference>
<dbReference type="Gene3D" id="3.40.50.300">
    <property type="entry name" value="P-loop containing nucleotide triphosphate hydrolases"/>
    <property type="match status" value="2"/>
</dbReference>
<reference evidence="13 14" key="1">
    <citation type="submission" date="2015-03" db="EMBL/GenBank/DDBJ databases">
        <title>Draft Genome Sequence of Burkholderia andropogonis type strain ICMP2807, isolated from Sorghum bicolor.</title>
        <authorList>
            <person name="Lopes-Santos L."/>
            <person name="Castro D.B."/>
            <person name="Ottoboni L.M."/>
            <person name="Park D."/>
            <person name="Weirc B.S."/>
            <person name="Destefano S.A."/>
        </authorList>
    </citation>
    <scope>NUCLEOTIDE SEQUENCE [LARGE SCALE GENOMIC DNA]</scope>
    <source>
        <strain evidence="13 14">ICMP2807</strain>
    </source>
</reference>
<dbReference type="GO" id="GO:0000724">
    <property type="term" value="P:double-strand break repair via homologous recombination"/>
    <property type="evidence" value="ECO:0007669"/>
    <property type="project" value="UniProtKB-UniRule"/>
</dbReference>
<evidence type="ECO:0000256" key="5">
    <source>
        <dbReference type="ARBA" id="ARBA00022806"/>
    </source>
</evidence>
<evidence type="ECO:0000256" key="2">
    <source>
        <dbReference type="ARBA" id="ARBA00022741"/>
    </source>
</evidence>
<feature type="region of interest" description="Disordered" evidence="11">
    <location>
        <begin position="206"/>
        <end position="225"/>
    </location>
</feature>
<name>A0A0F5K597_9BURK</name>
<accession>A0A0F5K597</accession>
<dbReference type="SUPFAM" id="SSF52980">
    <property type="entry name" value="Restriction endonuclease-like"/>
    <property type="match status" value="1"/>
</dbReference>
<feature type="region of interest" description="Disordered" evidence="11">
    <location>
        <begin position="596"/>
        <end position="616"/>
    </location>
</feature>
<evidence type="ECO:0000259" key="12">
    <source>
        <dbReference type="Pfam" id="PF17946"/>
    </source>
</evidence>
<gene>
    <name evidence="10" type="primary">recC</name>
    <name evidence="13" type="ORF">WM40_01510</name>
</gene>
<dbReference type="InterPro" id="IPR006697">
    <property type="entry name" value="RecC"/>
</dbReference>
<evidence type="ECO:0000256" key="10">
    <source>
        <dbReference type="HAMAP-Rule" id="MF_01486"/>
    </source>
</evidence>
<dbReference type="PANTHER" id="PTHR30591">
    <property type="entry name" value="RECBCD ENZYME SUBUNIT RECC"/>
    <property type="match status" value="1"/>
</dbReference>
<dbReference type="InterPro" id="IPR027417">
    <property type="entry name" value="P-loop_NTPase"/>
</dbReference>
<keyword evidence="4 10" id="KW-0378">Hydrolase</keyword>
<evidence type="ECO:0000256" key="1">
    <source>
        <dbReference type="ARBA" id="ARBA00022722"/>
    </source>
</evidence>
<dbReference type="EMBL" id="LAQU01000001">
    <property type="protein sequence ID" value="KKB65306.1"/>
    <property type="molecule type" value="Genomic_DNA"/>
</dbReference>
<evidence type="ECO:0000256" key="4">
    <source>
        <dbReference type="ARBA" id="ARBA00022801"/>
    </source>
</evidence>
<keyword evidence="2 10" id="KW-0547">Nucleotide-binding</keyword>